<evidence type="ECO:0000256" key="9">
    <source>
        <dbReference type="SAM" id="MobiDB-lite"/>
    </source>
</evidence>
<dbReference type="EMBL" id="WKFB01000881">
    <property type="protein sequence ID" value="KAF6717123.1"/>
    <property type="molecule type" value="Genomic_DNA"/>
</dbReference>
<keyword evidence="7" id="KW-0027">Amidation</keyword>
<comment type="subcellular location">
    <subcellularLocation>
        <location evidence="1">Secreted</location>
    </subcellularLocation>
</comment>
<dbReference type="Pfam" id="PF00473">
    <property type="entry name" value="CRF"/>
    <property type="match status" value="1"/>
</dbReference>
<keyword evidence="3" id="KW-0964">Secreted</keyword>
<gene>
    <name evidence="12" type="ORF">FQA47_010810</name>
</gene>
<evidence type="ECO:0000259" key="11">
    <source>
        <dbReference type="SMART" id="SM00039"/>
    </source>
</evidence>
<evidence type="ECO:0000256" key="8">
    <source>
        <dbReference type="SAM" id="Coils"/>
    </source>
</evidence>
<keyword evidence="6" id="KW-0732">Signal</keyword>
<feature type="transmembrane region" description="Helical" evidence="10">
    <location>
        <begin position="54"/>
        <end position="71"/>
    </location>
</feature>
<feature type="domain" description="Corticotropin-releasing factor" evidence="11">
    <location>
        <begin position="122"/>
        <end position="160"/>
    </location>
</feature>
<dbReference type="InterPro" id="IPR000187">
    <property type="entry name" value="CRF"/>
</dbReference>
<proteinExistence type="inferred from homology"/>
<name>A0A834BVL3_ORYME</name>
<evidence type="ECO:0000256" key="4">
    <source>
        <dbReference type="ARBA" id="ARBA00022685"/>
    </source>
</evidence>
<evidence type="ECO:0000256" key="3">
    <source>
        <dbReference type="ARBA" id="ARBA00022525"/>
    </source>
</evidence>
<dbReference type="GO" id="GO:0005576">
    <property type="term" value="C:extracellular region"/>
    <property type="evidence" value="ECO:0007669"/>
    <property type="project" value="UniProtKB-SubCell"/>
</dbReference>
<keyword evidence="8" id="KW-0175">Coiled coil</keyword>
<keyword evidence="5" id="KW-0372">Hormone</keyword>
<evidence type="ECO:0000256" key="6">
    <source>
        <dbReference type="ARBA" id="ARBA00022729"/>
    </source>
</evidence>
<dbReference type="PANTHER" id="PTHR15035">
    <property type="entry name" value="CORTICOLIBERIN/UROCORTIN"/>
    <property type="match status" value="1"/>
</dbReference>
<dbReference type="SMART" id="SM00039">
    <property type="entry name" value="CRF"/>
    <property type="match status" value="1"/>
</dbReference>
<feature type="region of interest" description="Disordered" evidence="9">
    <location>
        <begin position="24"/>
        <end position="47"/>
    </location>
</feature>
<comment type="similarity">
    <text evidence="2">Belongs to the sauvagine/corticotropin-releasing factor/urotensin I family.</text>
</comment>
<evidence type="ECO:0000256" key="1">
    <source>
        <dbReference type="ARBA" id="ARBA00004613"/>
    </source>
</evidence>
<reference evidence="12" key="1">
    <citation type="journal article" name="BMC Genomics">
        <title>Long-read sequencing and de novo genome assembly of marine medaka (Oryzias melastigma).</title>
        <authorList>
            <person name="Liang P."/>
            <person name="Saqib H.S.A."/>
            <person name="Ni X."/>
            <person name="Shen Y."/>
        </authorList>
    </citation>
    <scope>NUCLEOTIDE SEQUENCE</scope>
    <source>
        <strain evidence="12">Bigg-433</strain>
    </source>
</reference>
<dbReference type="InterPro" id="IPR018446">
    <property type="entry name" value="Corticotropin-releasing_fac_CS"/>
</dbReference>
<dbReference type="InterPro" id="IPR003620">
    <property type="entry name" value="Urocortin_CRF"/>
</dbReference>
<dbReference type="Gene3D" id="6.10.250.1920">
    <property type="match status" value="1"/>
</dbReference>
<keyword evidence="10" id="KW-0812">Transmembrane</keyword>
<dbReference type="GO" id="GO:0005179">
    <property type="term" value="F:hormone activity"/>
    <property type="evidence" value="ECO:0007669"/>
    <property type="project" value="UniProtKB-KW"/>
</dbReference>
<evidence type="ECO:0000256" key="5">
    <source>
        <dbReference type="ARBA" id="ARBA00022702"/>
    </source>
</evidence>
<evidence type="ECO:0000256" key="7">
    <source>
        <dbReference type="ARBA" id="ARBA00022815"/>
    </source>
</evidence>
<sequence length="163" mass="18461">MPRYKSRARRSVLVRLRRRHREKLHLVGNSGRSPAAETEEEPSLSSPPGCEMKVNVLLLAVLLGIILSLTAEGRPTVVPLSRSKPLLLRLAVNRALLQLTQHLLQEKQQLEEEGEEKGKRSDEAPLSLDLTFHLLREVLEMARAEQMVQQANNNRIMMEAFGK</sequence>
<evidence type="ECO:0000256" key="10">
    <source>
        <dbReference type="SAM" id="Phobius"/>
    </source>
</evidence>
<evidence type="ECO:0000313" key="12">
    <source>
        <dbReference type="EMBL" id="KAF6717123.1"/>
    </source>
</evidence>
<evidence type="ECO:0000256" key="2">
    <source>
        <dbReference type="ARBA" id="ARBA00009287"/>
    </source>
</evidence>
<dbReference type="PROSITE" id="PS00511">
    <property type="entry name" value="CRF"/>
    <property type="match status" value="1"/>
</dbReference>
<evidence type="ECO:0000313" key="13">
    <source>
        <dbReference type="Proteomes" id="UP000646548"/>
    </source>
</evidence>
<dbReference type="PRINTS" id="PR01612">
    <property type="entry name" value="CRFFAMILY"/>
</dbReference>
<dbReference type="Proteomes" id="UP000646548">
    <property type="component" value="Unassembled WGS sequence"/>
</dbReference>
<dbReference type="PANTHER" id="PTHR15035:SF9">
    <property type="entry name" value="CORTICOLIBERIN"/>
    <property type="match status" value="1"/>
</dbReference>
<keyword evidence="4" id="KW-0165">Cleavage on pair of basic residues</keyword>
<protein>
    <submittedName>
        <fullName evidence="12">Corticoliberin</fullName>
    </submittedName>
</protein>
<keyword evidence="10" id="KW-0472">Membrane</keyword>
<keyword evidence="10" id="KW-1133">Transmembrane helix</keyword>
<feature type="coiled-coil region" evidence="8">
    <location>
        <begin position="93"/>
        <end position="154"/>
    </location>
</feature>
<accession>A0A834BVL3</accession>
<dbReference type="AlphaFoldDB" id="A0A834BVL3"/>
<organism evidence="12 13">
    <name type="scientific">Oryzias melastigma</name>
    <name type="common">Marine medaka</name>
    <dbReference type="NCBI Taxonomy" id="30732"/>
    <lineage>
        <taxon>Eukaryota</taxon>
        <taxon>Metazoa</taxon>
        <taxon>Chordata</taxon>
        <taxon>Craniata</taxon>
        <taxon>Vertebrata</taxon>
        <taxon>Euteleostomi</taxon>
        <taxon>Actinopterygii</taxon>
        <taxon>Neopterygii</taxon>
        <taxon>Teleostei</taxon>
        <taxon>Neoteleostei</taxon>
        <taxon>Acanthomorphata</taxon>
        <taxon>Ovalentaria</taxon>
        <taxon>Atherinomorphae</taxon>
        <taxon>Beloniformes</taxon>
        <taxon>Adrianichthyidae</taxon>
        <taxon>Oryziinae</taxon>
        <taxon>Oryzias</taxon>
    </lineage>
</organism>
<comment type="caution">
    <text evidence="12">The sequence shown here is derived from an EMBL/GenBank/DDBJ whole genome shotgun (WGS) entry which is preliminary data.</text>
</comment>